<evidence type="ECO:0000313" key="8">
    <source>
        <dbReference type="Proteomes" id="UP000006201"/>
    </source>
</evidence>
<dbReference type="PROSITE" id="PS52015">
    <property type="entry name" value="TONB_CTD"/>
    <property type="match status" value="1"/>
</dbReference>
<evidence type="ECO:0000259" key="6">
    <source>
        <dbReference type="PROSITE" id="PS52015"/>
    </source>
</evidence>
<comment type="subcellular location">
    <subcellularLocation>
        <location evidence="1">Membrane</location>
        <topology evidence="1">Single-pass membrane protein</topology>
    </subcellularLocation>
</comment>
<dbReference type="InterPro" id="IPR006260">
    <property type="entry name" value="TonB/TolA_C"/>
</dbReference>
<dbReference type="GO" id="GO:0055085">
    <property type="term" value="P:transmembrane transport"/>
    <property type="evidence" value="ECO:0007669"/>
    <property type="project" value="InterPro"/>
</dbReference>
<dbReference type="Gene3D" id="3.30.1150.10">
    <property type="match status" value="1"/>
</dbReference>
<dbReference type="SUPFAM" id="SSF74653">
    <property type="entry name" value="TolA/TonB C-terminal domain"/>
    <property type="match status" value="1"/>
</dbReference>
<keyword evidence="2" id="KW-0812">Transmembrane</keyword>
<name>A4C3L8_9GAMM</name>
<organism evidence="7 8">
    <name type="scientific">Pseudoalteromonas tunicata D2</name>
    <dbReference type="NCBI Taxonomy" id="87626"/>
    <lineage>
        <taxon>Bacteria</taxon>
        <taxon>Pseudomonadati</taxon>
        <taxon>Pseudomonadota</taxon>
        <taxon>Gammaproteobacteria</taxon>
        <taxon>Alteromonadales</taxon>
        <taxon>Pseudoalteromonadaceae</taxon>
        <taxon>Pseudoalteromonas</taxon>
    </lineage>
</organism>
<gene>
    <name evidence="7" type="ORF">PTD2_01236</name>
</gene>
<reference evidence="7 8" key="1">
    <citation type="submission" date="2006-02" db="EMBL/GenBank/DDBJ databases">
        <authorList>
            <person name="Moran M.A."/>
            <person name="Kjelleberg S."/>
            <person name="Egan S."/>
            <person name="Saunders N."/>
            <person name="Thomas T."/>
            <person name="Ferriera S."/>
            <person name="Johnson J."/>
            <person name="Kravitz S."/>
            <person name="Halpern A."/>
            <person name="Remington K."/>
            <person name="Beeson K."/>
            <person name="Tran B."/>
            <person name="Rogers Y.-H."/>
            <person name="Friedman R."/>
            <person name="Venter J.C."/>
        </authorList>
    </citation>
    <scope>NUCLEOTIDE SEQUENCE [LARGE SCALE GENOMIC DNA]</scope>
    <source>
        <strain evidence="7 8">D2</strain>
    </source>
</reference>
<dbReference type="eggNOG" id="ENOG5032T5K">
    <property type="taxonomic scope" value="Bacteria"/>
</dbReference>
<comment type="caution">
    <text evidence="7">The sequence shown here is derived from an EMBL/GenBank/DDBJ whole genome shotgun (WGS) entry which is preliminary data.</text>
</comment>
<evidence type="ECO:0000256" key="5">
    <source>
        <dbReference type="SAM" id="MobiDB-lite"/>
    </source>
</evidence>
<dbReference type="NCBIfam" id="TIGR01352">
    <property type="entry name" value="tonB_Cterm"/>
    <property type="match status" value="1"/>
</dbReference>
<dbReference type="GO" id="GO:0016020">
    <property type="term" value="C:membrane"/>
    <property type="evidence" value="ECO:0007669"/>
    <property type="project" value="UniProtKB-SubCell"/>
</dbReference>
<keyword evidence="4" id="KW-0472">Membrane</keyword>
<dbReference type="HOGENOM" id="CLU_146071_0_0_6"/>
<feature type="domain" description="TonB C-terminal" evidence="6">
    <location>
        <begin position="28"/>
        <end position="124"/>
    </location>
</feature>
<feature type="compositionally biased region" description="Basic and acidic residues" evidence="5">
    <location>
        <begin position="130"/>
        <end position="141"/>
    </location>
</feature>
<dbReference type="STRING" id="87626.PTD2_01236"/>
<dbReference type="Pfam" id="PF03544">
    <property type="entry name" value="TonB_C"/>
    <property type="match status" value="1"/>
</dbReference>
<keyword evidence="8" id="KW-1185">Reference proteome</keyword>
<evidence type="ECO:0000256" key="2">
    <source>
        <dbReference type="ARBA" id="ARBA00022692"/>
    </source>
</evidence>
<dbReference type="EMBL" id="AAOH01000001">
    <property type="protein sequence ID" value="EAR30150.1"/>
    <property type="molecule type" value="Genomic_DNA"/>
</dbReference>
<feature type="region of interest" description="Disordered" evidence="5">
    <location>
        <begin position="122"/>
        <end position="141"/>
    </location>
</feature>
<sequence>MVSCASTTPVEKTKIDYLDLSAKEQANLVDAYWTVTKRVEPQYPISAAKNNISGCVDLIVGIDQSGKARGYKVRSSYPEGLFDKNAAAALVKWQWQATEKNKGNTPILTSIQMDFMTSRNPTDAGYLENCPKRDVSKSLSS</sequence>
<evidence type="ECO:0000256" key="4">
    <source>
        <dbReference type="ARBA" id="ARBA00023136"/>
    </source>
</evidence>
<keyword evidence="3" id="KW-1133">Transmembrane helix</keyword>
<evidence type="ECO:0000313" key="7">
    <source>
        <dbReference type="EMBL" id="EAR30150.1"/>
    </source>
</evidence>
<proteinExistence type="predicted"/>
<protein>
    <submittedName>
        <fullName evidence="7">TonB-like periplasmic protein</fullName>
    </submittedName>
</protein>
<evidence type="ECO:0000256" key="1">
    <source>
        <dbReference type="ARBA" id="ARBA00004167"/>
    </source>
</evidence>
<evidence type="ECO:0000256" key="3">
    <source>
        <dbReference type="ARBA" id="ARBA00022989"/>
    </source>
</evidence>
<accession>A4C3L8</accession>
<dbReference type="InterPro" id="IPR037682">
    <property type="entry name" value="TonB_C"/>
</dbReference>
<dbReference type="Proteomes" id="UP000006201">
    <property type="component" value="Unassembled WGS sequence"/>
</dbReference>
<dbReference type="AlphaFoldDB" id="A4C3L8"/>